<reference evidence="6" key="1">
    <citation type="submission" date="2022-11" db="EMBL/GenBank/DDBJ databases">
        <title>WGS of Natronobacillus azotifigens 24KS-1, an anaerobic diazotrophic haloalkaliphile from soda-rich habitats.</title>
        <authorList>
            <person name="Sorokin D.Y."/>
            <person name="Merkel A.Y."/>
        </authorList>
    </citation>
    <scope>NUCLEOTIDE SEQUENCE</scope>
    <source>
        <strain evidence="6">24KS-1</strain>
    </source>
</reference>
<feature type="binding site" evidence="3">
    <location>
        <begin position="218"/>
        <end position="225"/>
    </location>
    <ligand>
        <name>ATP</name>
        <dbReference type="ChEBI" id="CHEBI:30616"/>
    </ligand>
</feature>
<dbReference type="InterPro" id="IPR027417">
    <property type="entry name" value="P-loop_NTPase"/>
</dbReference>
<dbReference type="SUPFAM" id="SSF52540">
    <property type="entry name" value="P-loop containing nucleoside triphosphate hydrolases"/>
    <property type="match status" value="1"/>
</dbReference>
<evidence type="ECO:0000256" key="3">
    <source>
        <dbReference type="PROSITE-ProRule" id="PRU00289"/>
    </source>
</evidence>
<feature type="domain" description="FtsK" evidence="5">
    <location>
        <begin position="201"/>
        <end position="386"/>
    </location>
</feature>
<dbReference type="PANTHER" id="PTHR22683">
    <property type="entry name" value="SPORULATION PROTEIN RELATED"/>
    <property type="match status" value="1"/>
</dbReference>
<evidence type="ECO:0000313" key="7">
    <source>
        <dbReference type="Proteomes" id="UP001084197"/>
    </source>
</evidence>
<keyword evidence="2 3" id="KW-0067">ATP-binding</keyword>
<dbReference type="Pfam" id="PF01580">
    <property type="entry name" value="FtsK_SpoIIIE"/>
    <property type="match status" value="1"/>
</dbReference>
<keyword evidence="4" id="KW-1133">Transmembrane helix</keyword>
<dbReference type="GO" id="GO:0003677">
    <property type="term" value="F:DNA binding"/>
    <property type="evidence" value="ECO:0007669"/>
    <property type="project" value="InterPro"/>
</dbReference>
<keyword evidence="7" id="KW-1185">Reference proteome</keyword>
<feature type="transmembrane region" description="Helical" evidence="4">
    <location>
        <begin position="45"/>
        <end position="64"/>
    </location>
</feature>
<organism evidence="6 7">
    <name type="scientific">Natronobacillus azotifigens</name>
    <dbReference type="NCBI Taxonomy" id="472978"/>
    <lineage>
        <taxon>Bacteria</taxon>
        <taxon>Bacillati</taxon>
        <taxon>Bacillota</taxon>
        <taxon>Bacilli</taxon>
        <taxon>Bacillales</taxon>
        <taxon>Bacillaceae</taxon>
        <taxon>Natronobacillus</taxon>
    </lineage>
</organism>
<feature type="transmembrane region" description="Helical" evidence="4">
    <location>
        <begin position="21"/>
        <end position="39"/>
    </location>
</feature>
<name>A0A9J6RG75_9BACI</name>
<dbReference type="Gene3D" id="3.40.50.300">
    <property type="entry name" value="P-loop containing nucleotide triphosphate hydrolases"/>
    <property type="match status" value="1"/>
</dbReference>
<dbReference type="PROSITE" id="PS50901">
    <property type="entry name" value="FTSK"/>
    <property type="match status" value="1"/>
</dbReference>
<gene>
    <name evidence="6" type="ORF">OWO01_15460</name>
</gene>
<dbReference type="AlphaFoldDB" id="A0A9J6RG75"/>
<evidence type="ECO:0000259" key="5">
    <source>
        <dbReference type="PROSITE" id="PS50901"/>
    </source>
</evidence>
<dbReference type="Proteomes" id="UP001084197">
    <property type="component" value="Unassembled WGS sequence"/>
</dbReference>
<sequence length="441" mass="49960">MEGKEISLLDRYTDWYSIMKNLEVFLHILFILLMITIFLTSAGAWSFMLVTLIAYVAILVHKVMKKKRNRIAKKHFIKDRLVYFIKANSLYEEGIRESEQRDNQGRWKTVREKYISNSAVFSYEQTDRKLIVYAHKNADNFTAKMSQLEEGLSALFGLPVERVVNRNTLVEYHLVIAPPERLDVSVISEISMVDGLDINLGYGVTYNPVKCPHILVSGGTGSGKSVFISFLLLEFIRRESTVYICDPKASDLGSLSHYIGDEKIATTPNNIARVVRLVVTEMKERYAFMNANFKYGSNFADHNYSPIWLVFDEMGAFQASGTDKKSKELVNEVMDGLKQVILLGRQSGIFCLISAQQMNANTLNTDLRDNLGLRIALGANSSEGYRMIFGSATPENIPPIETKGAGLLYMQGSGEECAKYWESPYVDMKKFDFIAELKKLL</sequence>
<dbReference type="InterPro" id="IPR002543">
    <property type="entry name" value="FtsK_dom"/>
</dbReference>
<keyword evidence="4" id="KW-0472">Membrane</keyword>
<keyword evidence="4" id="KW-0812">Transmembrane</keyword>
<protein>
    <submittedName>
        <fullName evidence="6">FtsK/SpoIIIE domain-containing protein</fullName>
    </submittedName>
</protein>
<evidence type="ECO:0000313" key="6">
    <source>
        <dbReference type="EMBL" id="MCZ0704608.1"/>
    </source>
</evidence>
<dbReference type="EMBL" id="JAPRAT010000048">
    <property type="protein sequence ID" value="MCZ0704608.1"/>
    <property type="molecule type" value="Genomic_DNA"/>
</dbReference>
<dbReference type="GO" id="GO:0005524">
    <property type="term" value="F:ATP binding"/>
    <property type="evidence" value="ECO:0007669"/>
    <property type="project" value="UniProtKB-UniRule"/>
</dbReference>
<evidence type="ECO:0000256" key="1">
    <source>
        <dbReference type="ARBA" id="ARBA00022741"/>
    </source>
</evidence>
<evidence type="ECO:0000256" key="4">
    <source>
        <dbReference type="SAM" id="Phobius"/>
    </source>
</evidence>
<accession>A0A9J6RG75</accession>
<dbReference type="RefSeq" id="WP_268781383.1">
    <property type="nucleotide sequence ID" value="NZ_JAPRAT010000048.1"/>
</dbReference>
<dbReference type="CDD" id="cd01127">
    <property type="entry name" value="TrwB_TraG_TraD_VirD4"/>
    <property type="match status" value="1"/>
</dbReference>
<proteinExistence type="predicted"/>
<comment type="caution">
    <text evidence="6">The sequence shown here is derived from an EMBL/GenBank/DDBJ whole genome shotgun (WGS) entry which is preliminary data.</text>
</comment>
<dbReference type="InterPro" id="IPR050206">
    <property type="entry name" value="FtsK/SpoIIIE/SftA"/>
</dbReference>
<evidence type="ECO:0000256" key="2">
    <source>
        <dbReference type="ARBA" id="ARBA00022840"/>
    </source>
</evidence>
<dbReference type="PANTHER" id="PTHR22683:SF47">
    <property type="entry name" value="FTSK DOMAIN-CONTAINING PROTEIN YDCQ"/>
    <property type="match status" value="1"/>
</dbReference>
<keyword evidence="1 3" id="KW-0547">Nucleotide-binding</keyword>